<evidence type="ECO:0000256" key="1">
    <source>
        <dbReference type="SAM" id="MobiDB-lite"/>
    </source>
</evidence>
<dbReference type="Proteomes" id="UP000250550">
    <property type="component" value="Unassembled WGS sequence"/>
</dbReference>
<keyword evidence="2" id="KW-0812">Transmembrane</keyword>
<accession>A0A329UT99</accession>
<protein>
    <submittedName>
        <fullName evidence="3">Uncharacterized protein</fullName>
    </submittedName>
</protein>
<feature type="transmembrane region" description="Helical" evidence="2">
    <location>
        <begin position="106"/>
        <end position="127"/>
    </location>
</feature>
<name>A0A329UT99_9FIRM</name>
<keyword evidence="2" id="KW-1133">Transmembrane helix</keyword>
<evidence type="ECO:0000256" key="2">
    <source>
        <dbReference type="SAM" id="Phobius"/>
    </source>
</evidence>
<dbReference type="AlphaFoldDB" id="A0A329UT99"/>
<keyword evidence="2" id="KW-0472">Membrane</keyword>
<evidence type="ECO:0000313" key="4">
    <source>
        <dbReference type="Proteomes" id="UP000250550"/>
    </source>
</evidence>
<dbReference type="RefSeq" id="WP_112120813.1">
    <property type="nucleotide sequence ID" value="NZ_PRLF01000001.1"/>
</dbReference>
<comment type="caution">
    <text evidence="3">The sequence shown here is derived from an EMBL/GenBank/DDBJ whole genome shotgun (WGS) entry which is preliminary data.</text>
</comment>
<feature type="transmembrane region" description="Helical" evidence="2">
    <location>
        <begin position="147"/>
        <end position="174"/>
    </location>
</feature>
<organism evidence="3 4">
    <name type="scientific">Faecalibacterium prausnitzii</name>
    <dbReference type="NCBI Taxonomy" id="853"/>
    <lineage>
        <taxon>Bacteria</taxon>
        <taxon>Bacillati</taxon>
        <taxon>Bacillota</taxon>
        <taxon>Clostridia</taxon>
        <taxon>Eubacteriales</taxon>
        <taxon>Oscillospiraceae</taxon>
        <taxon>Faecalibacterium</taxon>
    </lineage>
</organism>
<reference evidence="3 4" key="1">
    <citation type="submission" date="2018-02" db="EMBL/GenBank/DDBJ databases">
        <title>Complete genome sequencing of Faecalibacterium prausnitzii strains isolated from the human gut.</title>
        <authorList>
            <person name="Fitzgerald B.C."/>
            <person name="Shkoporov A.N."/>
            <person name="Ross P.R."/>
            <person name="Hill C."/>
        </authorList>
    </citation>
    <scope>NUCLEOTIDE SEQUENCE [LARGE SCALE GENOMIC DNA]</scope>
    <source>
        <strain evidence="3 4">APC924/119</strain>
    </source>
</reference>
<evidence type="ECO:0000313" key="3">
    <source>
        <dbReference type="EMBL" id="RAW67378.1"/>
    </source>
</evidence>
<sequence length="311" mass="35369">MNDFGPKRPMSESAETAPTDTAKAKRGRPKKKPDYDRENVRKKACTRLTCSRICDILESWETVALAALIIANLYTVSSRQQSKDRLRCEEEYNGLKYMKNIDKRKLIITLCTIVAIVAVGLGIFKMLQLVKEVEQVKDYNTESLRWAIIGAIGSWTGSVFGAIALVVSLVALWLPQRVKIAVGVSTGFILSQIPGIEKIDAYIITVKNTGMKPVTVTNVYLHFGSKKQGDIFVGMLNRESILQMYTPQFPKRLDQGESFDYYLLRERLDKALIPYEEKMSLDEPFSIRIDEVTRGTQYYKTKWTLRTFIGK</sequence>
<dbReference type="EMBL" id="PRLF01000001">
    <property type="protein sequence ID" value="RAW67378.1"/>
    <property type="molecule type" value="Genomic_DNA"/>
</dbReference>
<gene>
    <name evidence="3" type="ORF">C4N21_01490</name>
</gene>
<feature type="region of interest" description="Disordered" evidence="1">
    <location>
        <begin position="1"/>
        <end position="38"/>
    </location>
</feature>
<proteinExistence type="predicted"/>
<feature type="compositionally biased region" description="Basic and acidic residues" evidence="1">
    <location>
        <begin position="1"/>
        <end position="10"/>
    </location>
</feature>